<evidence type="ECO:0000313" key="2">
    <source>
        <dbReference type="EMBL" id="EFE86025.1"/>
    </source>
</evidence>
<protein>
    <recommendedName>
        <fullName evidence="1">IrrE N-terminal-like domain-containing protein</fullName>
    </recommendedName>
</protein>
<dbReference type="InterPro" id="IPR010359">
    <property type="entry name" value="IrrE_HExxH"/>
</dbReference>
<dbReference type="GeneID" id="78420248"/>
<proteinExistence type="predicted"/>
<dbReference type="Pfam" id="PF06114">
    <property type="entry name" value="Peptidase_M78"/>
    <property type="match status" value="1"/>
</dbReference>
<name>D4CXA5_9FUSO</name>
<gene>
    <name evidence="2" type="ORF">FUSPEROL_02066</name>
</gene>
<organism evidence="2 3">
    <name type="scientific">Fusobacterium periodonticum ATCC 33693</name>
    <dbReference type="NCBI Taxonomy" id="546275"/>
    <lineage>
        <taxon>Bacteria</taxon>
        <taxon>Fusobacteriati</taxon>
        <taxon>Fusobacteriota</taxon>
        <taxon>Fusobacteriia</taxon>
        <taxon>Fusobacteriales</taxon>
        <taxon>Fusobacteriaceae</taxon>
        <taxon>Fusobacterium</taxon>
    </lineage>
</organism>
<dbReference type="Proteomes" id="UP000003748">
    <property type="component" value="Unassembled WGS sequence"/>
</dbReference>
<evidence type="ECO:0000259" key="1">
    <source>
        <dbReference type="Pfam" id="PF06114"/>
    </source>
</evidence>
<comment type="caution">
    <text evidence="2">The sequence shown here is derived from an EMBL/GenBank/DDBJ whole genome shotgun (WGS) entry which is preliminary data.</text>
</comment>
<dbReference type="STRING" id="546275.FUSPEROL_02066"/>
<dbReference type="RefSeq" id="WP_005974734.1">
    <property type="nucleotide sequence ID" value="NZ_GG665898.1"/>
</dbReference>
<sequence>MTTKSIISAALKLRREYGNIYNLIRDKGIILKYVDLDSSIRGLSVDNVIFINSSISSFEKEFVIAHEVGHYEFHDDSIRQFSKIEAFKGSREETQANLFATIFLQAKYKDCDNNDEIQKIINYVWCNYLNFK</sequence>
<evidence type="ECO:0000313" key="3">
    <source>
        <dbReference type="Proteomes" id="UP000003748"/>
    </source>
</evidence>
<dbReference type="OrthoDB" id="95442at2"/>
<dbReference type="AlphaFoldDB" id="D4CXA5"/>
<accession>D4CXA5</accession>
<feature type="domain" description="IrrE N-terminal-like" evidence="1">
    <location>
        <begin position="42"/>
        <end position="104"/>
    </location>
</feature>
<dbReference type="Gene3D" id="1.10.10.2910">
    <property type="match status" value="1"/>
</dbReference>
<dbReference type="EMBL" id="ACJY01000099">
    <property type="protein sequence ID" value="EFE86025.1"/>
    <property type="molecule type" value="Genomic_DNA"/>
</dbReference>
<dbReference type="HOGENOM" id="CLU_1914017_0_0_0"/>
<reference evidence="2 3" key="1">
    <citation type="submission" date="2010-02" db="EMBL/GenBank/DDBJ databases">
        <authorList>
            <person name="Weinstock G."/>
            <person name="Sodergren E."/>
            <person name="Clifton S."/>
            <person name="Fulton L."/>
            <person name="Fulton B."/>
            <person name="Courtney L."/>
            <person name="Fronick C."/>
            <person name="Harrison M."/>
            <person name="Strong C."/>
            <person name="Farmer C."/>
            <person name="Delahaunty K."/>
            <person name="Markovic C."/>
            <person name="Hall O."/>
            <person name="Minx P."/>
            <person name="Tomlinson C."/>
            <person name="Mitreva M."/>
            <person name="Nelson J."/>
            <person name="Hou S."/>
            <person name="Wollam A."/>
            <person name="Pepin K.H."/>
            <person name="Johnson M."/>
            <person name="Bhonagiri V."/>
            <person name="Zhang X."/>
            <person name="Suruliraj S."/>
            <person name="Warren W."/>
            <person name="Chinwalla A."/>
            <person name="Mardis E.R."/>
            <person name="Wilson R.K."/>
        </authorList>
    </citation>
    <scope>NUCLEOTIDE SEQUENCE [LARGE SCALE GENOMIC DNA]</scope>
    <source>
        <strain evidence="2 3">ATCC 33693</strain>
    </source>
</reference>